<accession>A0A1I1DSX2</accession>
<keyword evidence="2" id="KW-1185">Reference proteome</keyword>
<sequence>MESGRLERVCRWLAHKLMPGTSAFNVAVARQRAMQGSCMKTASHTSSRVDPCLRDVVVVRRRGRRKPLQDGNVEVGEDAGVRALAADGLRLVAARLL</sequence>
<evidence type="ECO:0000313" key="2">
    <source>
        <dbReference type="Proteomes" id="UP000199161"/>
    </source>
</evidence>
<organism evidence="1 2">
    <name type="scientific">Natronobacterium haloterrestre</name>
    <name type="common">Halobiforma haloterrestris</name>
    <dbReference type="NCBI Taxonomy" id="148448"/>
    <lineage>
        <taxon>Archaea</taxon>
        <taxon>Methanobacteriati</taxon>
        <taxon>Methanobacteriota</taxon>
        <taxon>Stenosarchaea group</taxon>
        <taxon>Halobacteria</taxon>
        <taxon>Halobacteriales</taxon>
        <taxon>Natrialbaceae</taxon>
        <taxon>Natronobacterium</taxon>
    </lineage>
</organism>
<evidence type="ECO:0000313" key="1">
    <source>
        <dbReference type="EMBL" id="SFB76128.1"/>
    </source>
</evidence>
<dbReference type="Proteomes" id="UP000199161">
    <property type="component" value="Unassembled WGS sequence"/>
</dbReference>
<protein>
    <submittedName>
        <fullName evidence="1">Uncharacterized protein</fullName>
    </submittedName>
</protein>
<gene>
    <name evidence="1" type="ORF">SAMN05444422_101814</name>
</gene>
<reference evidence="2" key="1">
    <citation type="submission" date="2016-10" db="EMBL/GenBank/DDBJ databases">
        <authorList>
            <person name="Varghese N."/>
            <person name="Submissions S."/>
        </authorList>
    </citation>
    <scope>NUCLEOTIDE SEQUENCE [LARGE SCALE GENOMIC DNA]</scope>
    <source>
        <strain evidence="2">DSM 13078</strain>
    </source>
</reference>
<name>A0A1I1DSX2_NATHA</name>
<proteinExistence type="predicted"/>
<dbReference type="EMBL" id="FOKW01000001">
    <property type="protein sequence ID" value="SFB76128.1"/>
    <property type="molecule type" value="Genomic_DNA"/>
</dbReference>
<dbReference type="AlphaFoldDB" id="A0A1I1DSX2"/>